<dbReference type="Gene3D" id="3.30.390.50">
    <property type="entry name" value="CO dehydrogenase flavoprotein, C-terminal domain"/>
    <property type="match status" value="1"/>
</dbReference>
<dbReference type="InterPro" id="IPR016208">
    <property type="entry name" value="Ald_Oxase/xanthine_DH-like"/>
</dbReference>
<dbReference type="Pfam" id="PF02738">
    <property type="entry name" value="MoCoBD_1"/>
    <property type="match status" value="1"/>
</dbReference>
<feature type="domain" description="FAD-binding PCMH-type" evidence="16">
    <location>
        <begin position="214"/>
        <end position="397"/>
    </location>
</feature>
<keyword evidence="8" id="KW-0001">2Fe-2S</keyword>
<dbReference type="Pfam" id="PF01799">
    <property type="entry name" value="Fer2_2"/>
    <property type="match status" value="1"/>
</dbReference>
<dbReference type="InterPro" id="IPR036856">
    <property type="entry name" value="Ald_Oxase/Xan_DH_a/b_sf"/>
</dbReference>
<proteinExistence type="inferred from homology"/>
<evidence type="ECO:0000256" key="8">
    <source>
        <dbReference type="ARBA" id="ARBA00022714"/>
    </source>
</evidence>
<evidence type="ECO:0000259" key="15">
    <source>
        <dbReference type="PROSITE" id="PS51085"/>
    </source>
</evidence>
<dbReference type="Pfam" id="PF00111">
    <property type="entry name" value="Fer2"/>
    <property type="match status" value="1"/>
</dbReference>
<dbReference type="InterPro" id="IPR036010">
    <property type="entry name" value="2Fe-2S_ferredoxin-like_sf"/>
</dbReference>
<dbReference type="InterPro" id="IPR002346">
    <property type="entry name" value="Mopterin_DH_FAD-bd"/>
</dbReference>
<dbReference type="Pfam" id="PF00941">
    <property type="entry name" value="FAD_binding_5"/>
    <property type="match status" value="1"/>
</dbReference>
<comment type="similarity">
    <text evidence="4">Belongs to the xanthine dehydrogenase family.</text>
</comment>
<dbReference type="PROSITE" id="PS00197">
    <property type="entry name" value="2FE2S_FER_1"/>
    <property type="match status" value="1"/>
</dbReference>
<evidence type="ECO:0000256" key="11">
    <source>
        <dbReference type="ARBA" id="ARBA00023002"/>
    </source>
</evidence>
<dbReference type="Gene3D" id="3.30.465.10">
    <property type="match status" value="1"/>
</dbReference>
<dbReference type="Pfam" id="PF03450">
    <property type="entry name" value="CO_deh_flav_C"/>
    <property type="match status" value="1"/>
</dbReference>
<organism evidence="17 18">
    <name type="scientific">Bicyclus anynana</name>
    <name type="common">Squinting bush brown butterfly</name>
    <dbReference type="NCBI Taxonomy" id="110368"/>
    <lineage>
        <taxon>Eukaryota</taxon>
        <taxon>Metazoa</taxon>
        <taxon>Ecdysozoa</taxon>
        <taxon>Arthropoda</taxon>
        <taxon>Hexapoda</taxon>
        <taxon>Insecta</taxon>
        <taxon>Pterygota</taxon>
        <taxon>Neoptera</taxon>
        <taxon>Endopterygota</taxon>
        <taxon>Lepidoptera</taxon>
        <taxon>Glossata</taxon>
        <taxon>Ditrysia</taxon>
        <taxon>Papilionoidea</taxon>
        <taxon>Nymphalidae</taxon>
        <taxon>Satyrinae</taxon>
        <taxon>Satyrini</taxon>
        <taxon>Mycalesina</taxon>
        <taxon>Bicyclus</taxon>
    </lineage>
</organism>
<keyword evidence="17" id="KW-1185">Reference proteome</keyword>
<evidence type="ECO:0000313" key="17">
    <source>
        <dbReference type="Proteomes" id="UP001652582"/>
    </source>
</evidence>
<dbReference type="SUPFAM" id="SSF55447">
    <property type="entry name" value="CO dehydrogenase flavoprotein C-terminal domain-like"/>
    <property type="match status" value="1"/>
</dbReference>
<dbReference type="PIRSF" id="PIRSF000127">
    <property type="entry name" value="Xanthine_DH"/>
    <property type="match status" value="1"/>
</dbReference>
<dbReference type="Gene3D" id="1.10.150.120">
    <property type="entry name" value="[2Fe-2S]-binding domain"/>
    <property type="match status" value="1"/>
</dbReference>
<evidence type="ECO:0000256" key="9">
    <source>
        <dbReference type="ARBA" id="ARBA00022723"/>
    </source>
</evidence>
<dbReference type="Pfam" id="PF01315">
    <property type="entry name" value="Ald_Xan_dh_C"/>
    <property type="match status" value="1"/>
</dbReference>
<keyword evidence="14" id="KW-0576">Peroxisome</keyword>
<dbReference type="Gene3D" id="3.90.1170.50">
    <property type="entry name" value="Aldehyde oxidase/xanthine dehydrogenase, a/b hammerhead"/>
    <property type="match status" value="1"/>
</dbReference>
<dbReference type="SUPFAM" id="SSF47741">
    <property type="entry name" value="CO dehydrogenase ISP C-domain like"/>
    <property type="match status" value="1"/>
</dbReference>
<keyword evidence="9" id="KW-0479">Metal-binding</keyword>
<dbReference type="InterPro" id="IPR012675">
    <property type="entry name" value="Beta-grasp_dom_sf"/>
</dbReference>
<dbReference type="InterPro" id="IPR016166">
    <property type="entry name" value="FAD-bd_PCMH"/>
</dbReference>
<dbReference type="Pfam" id="PF20256">
    <property type="entry name" value="MoCoBD_2"/>
    <property type="match status" value="1"/>
</dbReference>
<evidence type="ECO:0000256" key="4">
    <source>
        <dbReference type="ARBA" id="ARBA00006849"/>
    </source>
</evidence>
<dbReference type="SMART" id="SM01092">
    <property type="entry name" value="CO_deh_flav_C"/>
    <property type="match status" value="1"/>
</dbReference>
<dbReference type="InterPro" id="IPR036884">
    <property type="entry name" value="2Fe-2S-bd_dom_sf"/>
</dbReference>
<dbReference type="InterPro" id="IPR036683">
    <property type="entry name" value="CO_DH_flav_C_dom_sf"/>
</dbReference>
<dbReference type="InterPro" id="IPR016169">
    <property type="entry name" value="FAD-bd_PCMH_sub2"/>
</dbReference>
<feature type="domain" description="2Fe-2S ferredoxin-type" evidence="15">
    <location>
        <begin position="2"/>
        <end position="90"/>
    </location>
</feature>
<dbReference type="InterPro" id="IPR002888">
    <property type="entry name" value="2Fe-2S-bd"/>
</dbReference>
<dbReference type="InterPro" id="IPR036318">
    <property type="entry name" value="FAD-bd_PCMH-like_sf"/>
</dbReference>
<dbReference type="RefSeq" id="XP_052742234.1">
    <property type="nucleotide sequence ID" value="XM_052886274.1"/>
</dbReference>
<dbReference type="Proteomes" id="UP001652582">
    <property type="component" value="Chromosome 16"/>
</dbReference>
<dbReference type="SUPFAM" id="SSF56003">
    <property type="entry name" value="Molybdenum cofactor-binding domain"/>
    <property type="match status" value="1"/>
</dbReference>
<evidence type="ECO:0000256" key="3">
    <source>
        <dbReference type="ARBA" id="ARBA00004275"/>
    </source>
</evidence>
<evidence type="ECO:0000256" key="5">
    <source>
        <dbReference type="ARBA" id="ARBA00011738"/>
    </source>
</evidence>
<dbReference type="InterPro" id="IPR006058">
    <property type="entry name" value="2Fe2S_fd_BS"/>
</dbReference>
<evidence type="ECO:0000256" key="14">
    <source>
        <dbReference type="ARBA" id="ARBA00023140"/>
    </source>
</evidence>
<dbReference type="InterPro" id="IPR037165">
    <property type="entry name" value="AldOxase/xan_DH_Mopterin-bd_sf"/>
</dbReference>
<sequence>MTCVQFTVNGEQCSVSCDVHRETTLYSYLTYHLSLPGTKAMCRQGVCGACIVNVTAQRETSGAVETFSVNSCLVLVYSCDGWDITTIEGVGNRVKGYSEVQKRIAAFNGTQCGFCTPGWVMQLTSLLDKGLNMSELENSFGCNTCRCTGYRPILDAIKSFAVDVSPALCKQVEDIEELTCFKDVNKVCDRKCSTCSDSDWSLVNATIDLKPKILDFGQTIYIKVYDEDQIFNMITSYARNSKPYMLIDGNTGKAVLQDFEYPPVLIDISSVSSLKAYHFDQNLVLGSNVSLEDTMAIFKKSALSNDEFAYLDGLAKHFDLIAQIPVRKLGSLAGNIMLKHRNNAYPSDVFLVFEAIGATITIRDRKGVKTSYTMQNFLKMNMDGKLIVSFQLPPQGPTHIFKSFKIMPRSQNALAIVNAAFSVNFVNGTTVDSINIIYGNISGNFNHARQTEAYLRGKNLFSNQVVQGAINVLNKEIVPVEKPPAQAPWARKKLAIGLFYKFVLGLTPDSIISPHYQSGGDLILRPISSGTQLYQTDPKLYPLNQPAMKLEAVIQSSGEAHYVNSIPRMPNEVHAAFVLSTVHNGAVDRVDVEHAMTLEGVLALYTAKDIPGKNSFTFPGIQLQFEDEDILGDQDIKYHGQPVAIVVAKSQDFAVNAAKKVKVTYKNVPNTPPILTIKEAKKFSDRIMTGPTIEPKGRGENVKKVVKGVLELKAQYHYYMEPLSCVTIPIDGGLEVYDTSQWLDLTQIAVAQCLRMSEKDVHVKVRRIGGGFGGKISRNVQVACACSIVAKLMDRPCRIVLPLQTNITIAGRRLPFQCEYEAGVDDDGKVQYLNASITEDNGFSHNENILDFVTGGFPSCYNTENFSLKTYGVLTDLPSNTFARAPGTLEGIMSIENIMEHIAFAVKKDPTDVRLINMRKEDNDLPELIALLKDKADYENRLRCIKEFNKNNRWMKKAIKINVMLFPVTFYGNYTAMVSIYRGDGTVTVSTGGVEMGQGVNTKAAQVCAYELGVPLETVTIIPNYSFVAANNVFSGSSIVSECVCYSVIRACAIIKERLSPLKQKMGDPTWLELIQKAGEELLDLTATYTMTDKEEDLSNYSAFAVTVLEVQLDVMTGNFLEIRCDIIEDVGTSANPNIDIGQVEGGYVQGLSYLSSEHLVFDKNTGKLLANDALNYEVFLAKDIPVDFRVYLRYNSKNPKGVLGSKAVGEMGVVTTHGLIYAMRECIKESRKDSGYDPNEWFDLEIPLTTESVLKALNVKLSELLLC</sequence>
<reference evidence="18" key="1">
    <citation type="submission" date="2025-08" db="UniProtKB">
        <authorList>
            <consortium name="RefSeq"/>
        </authorList>
    </citation>
    <scope>IDENTIFICATION</scope>
</reference>
<dbReference type="InterPro" id="IPR008274">
    <property type="entry name" value="AldOxase/xan_DH_MoCoBD1"/>
</dbReference>
<comment type="cofactor">
    <cofactor evidence="1">
        <name>Mo-molybdopterin</name>
        <dbReference type="ChEBI" id="CHEBI:71302"/>
    </cofactor>
</comment>
<dbReference type="InterPro" id="IPR001041">
    <property type="entry name" value="2Fe-2S_ferredoxin-type"/>
</dbReference>
<evidence type="ECO:0000256" key="10">
    <source>
        <dbReference type="ARBA" id="ARBA00022827"/>
    </source>
</evidence>
<dbReference type="PANTHER" id="PTHR11908:SF132">
    <property type="entry name" value="ALDEHYDE OXIDASE 1-RELATED"/>
    <property type="match status" value="1"/>
</dbReference>
<dbReference type="Gene3D" id="3.10.20.30">
    <property type="match status" value="1"/>
</dbReference>
<keyword evidence="10" id="KW-0274">FAD</keyword>
<dbReference type="Gene3D" id="3.30.365.10">
    <property type="entry name" value="Aldehyde oxidase/xanthine dehydrogenase, molybdopterin binding domain"/>
    <property type="match status" value="4"/>
</dbReference>
<keyword evidence="7" id="KW-0285">Flavoprotein</keyword>
<keyword evidence="6" id="KW-0500">Molybdenum</keyword>
<evidence type="ECO:0000256" key="7">
    <source>
        <dbReference type="ARBA" id="ARBA00022630"/>
    </source>
</evidence>
<dbReference type="InterPro" id="IPR005107">
    <property type="entry name" value="CO_DH_flav_C"/>
</dbReference>
<evidence type="ECO:0000256" key="1">
    <source>
        <dbReference type="ARBA" id="ARBA00001924"/>
    </source>
</evidence>
<comment type="subunit">
    <text evidence="5">Homodimer.</text>
</comment>
<name>A0ABM3LT35_BICAN</name>
<dbReference type="PANTHER" id="PTHR11908">
    <property type="entry name" value="XANTHINE DEHYDROGENASE"/>
    <property type="match status" value="1"/>
</dbReference>
<accession>A0ABM3LT35</accession>
<dbReference type="PROSITE" id="PS51085">
    <property type="entry name" value="2FE2S_FER_2"/>
    <property type="match status" value="1"/>
</dbReference>
<dbReference type="SUPFAM" id="SSF56176">
    <property type="entry name" value="FAD-binding/transporter-associated domain-like"/>
    <property type="match status" value="1"/>
</dbReference>
<evidence type="ECO:0000256" key="6">
    <source>
        <dbReference type="ARBA" id="ARBA00022505"/>
    </source>
</evidence>
<dbReference type="CDD" id="cd00207">
    <property type="entry name" value="fer2"/>
    <property type="match status" value="1"/>
</dbReference>
<evidence type="ECO:0000256" key="2">
    <source>
        <dbReference type="ARBA" id="ARBA00001974"/>
    </source>
</evidence>
<protein>
    <submittedName>
        <fullName evidence="18">Uncharacterized protein LOC112057841 isoform X1</fullName>
    </submittedName>
</protein>
<evidence type="ECO:0000256" key="13">
    <source>
        <dbReference type="ARBA" id="ARBA00023014"/>
    </source>
</evidence>
<keyword evidence="11" id="KW-0560">Oxidoreductase</keyword>
<dbReference type="PROSITE" id="PS51387">
    <property type="entry name" value="FAD_PCMH"/>
    <property type="match status" value="1"/>
</dbReference>
<dbReference type="InterPro" id="IPR000674">
    <property type="entry name" value="Ald_Oxase/Xan_DH_a/b"/>
</dbReference>
<evidence type="ECO:0000313" key="18">
    <source>
        <dbReference type="RefSeq" id="XP_052742234.1"/>
    </source>
</evidence>
<evidence type="ECO:0000259" key="16">
    <source>
        <dbReference type="PROSITE" id="PS51387"/>
    </source>
</evidence>
<dbReference type="InterPro" id="IPR046867">
    <property type="entry name" value="AldOxase/xan_DH_MoCoBD2"/>
</dbReference>
<gene>
    <name evidence="18" type="primary">LOC112057841</name>
</gene>
<comment type="cofactor">
    <cofactor evidence="2">
        <name>FAD</name>
        <dbReference type="ChEBI" id="CHEBI:57692"/>
    </cofactor>
</comment>
<keyword evidence="12" id="KW-0408">Iron</keyword>
<evidence type="ECO:0000256" key="12">
    <source>
        <dbReference type="ARBA" id="ARBA00023004"/>
    </source>
</evidence>
<dbReference type="GeneID" id="112057841"/>
<comment type="subcellular location">
    <subcellularLocation>
        <location evidence="3">Peroxisome</location>
    </subcellularLocation>
</comment>
<dbReference type="SMART" id="SM01008">
    <property type="entry name" value="Ald_Xan_dh_C"/>
    <property type="match status" value="1"/>
</dbReference>
<keyword evidence="13" id="KW-0411">Iron-sulfur</keyword>
<dbReference type="SUPFAM" id="SSF54665">
    <property type="entry name" value="CO dehydrogenase molybdoprotein N-domain-like"/>
    <property type="match status" value="1"/>
</dbReference>
<dbReference type="SUPFAM" id="SSF54292">
    <property type="entry name" value="2Fe-2S ferredoxin-like"/>
    <property type="match status" value="1"/>
</dbReference>